<evidence type="ECO:0000313" key="1">
    <source>
        <dbReference type="EMBL" id="SSX03511.1"/>
    </source>
</evidence>
<reference evidence="1" key="1">
    <citation type="submission" date="2018-04" db="EMBL/GenBank/DDBJ databases">
        <authorList>
            <person name="Go L.Y."/>
            <person name="Mitchell J.A."/>
        </authorList>
    </citation>
    <scope>NUCLEOTIDE SEQUENCE</scope>
    <source>
        <tissue evidence="1">Whole organism</tissue>
    </source>
</reference>
<accession>A0A336KGJ5</accession>
<dbReference type="EMBL" id="UFQT01000391">
    <property type="protein sequence ID" value="SSX23876.1"/>
    <property type="molecule type" value="Genomic_DNA"/>
</dbReference>
<dbReference type="AlphaFoldDB" id="A0A336KGJ5"/>
<dbReference type="EMBL" id="UFQS01000391">
    <property type="protein sequence ID" value="SSX03511.1"/>
    <property type="molecule type" value="Genomic_DNA"/>
</dbReference>
<reference evidence="2" key="2">
    <citation type="submission" date="2018-07" db="EMBL/GenBank/DDBJ databases">
        <authorList>
            <person name="Quirk P.G."/>
            <person name="Krulwich T.A."/>
        </authorList>
    </citation>
    <scope>NUCLEOTIDE SEQUENCE</scope>
</reference>
<protein>
    <submittedName>
        <fullName evidence="1">CSON009783 protein</fullName>
    </submittedName>
</protein>
<organism evidence="1">
    <name type="scientific">Culicoides sonorensis</name>
    <name type="common">Biting midge</name>
    <dbReference type="NCBI Taxonomy" id="179676"/>
    <lineage>
        <taxon>Eukaryota</taxon>
        <taxon>Metazoa</taxon>
        <taxon>Ecdysozoa</taxon>
        <taxon>Arthropoda</taxon>
        <taxon>Hexapoda</taxon>
        <taxon>Insecta</taxon>
        <taxon>Pterygota</taxon>
        <taxon>Neoptera</taxon>
        <taxon>Endopterygota</taxon>
        <taxon>Diptera</taxon>
        <taxon>Nematocera</taxon>
        <taxon>Chironomoidea</taxon>
        <taxon>Ceratopogonidae</taxon>
        <taxon>Ceratopogoninae</taxon>
        <taxon>Culicoides</taxon>
        <taxon>Monoculicoides</taxon>
    </lineage>
</organism>
<name>A0A336KGJ5_CULSO</name>
<proteinExistence type="predicted"/>
<dbReference type="VEuPathDB" id="VectorBase:CSON009783"/>
<evidence type="ECO:0000313" key="2">
    <source>
        <dbReference type="EMBL" id="SSX23876.1"/>
    </source>
</evidence>
<gene>
    <name evidence="1" type="primary">CSON009783</name>
</gene>
<sequence>MRPPELQPATFVQAPNNRLAPSIIEASHSTRPSHVKLLPNPAFVSPLSSNSRIAISQASKVLLNFISNNLGLESIILKNI</sequence>